<dbReference type="EMBL" id="QMNG01000067">
    <property type="protein sequence ID" value="RLC36314.1"/>
    <property type="molecule type" value="Genomic_DNA"/>
</dbReference>
<reference evidence="2 3" key="1">
    <citation type="submission" date="2018-06" db="EMBL/GenBank/DDBJ databases">
        <title>Extensive metabolic versatility and redundancy in microbially diverse, dynamic hydrothermal sediments.</title>
        <authorList>
            <person name="Dombrowski N."/>
            <person name="Teske A."/>
            <person name="Baker B.J."/>
        </authorList>
    </citation>
    <scope>NUCLEOTIDE SEQUENCE [LARGE SCALE GENOMIC DNA]</scope>
    <source>
        <strain evidence="2">B79_G16</strain>
    </source>
</reference>
<keyword evidence="1" id="KW-0812">Transmembrane</keyword>
<keyword evidence="1" id="KW-1133">Transmembrane helix</keyword>
<dbReference type="AlphaFoldDB" id="A0A420ZBJ6"/>
<protein>
    <submittedName>
        <fullName evidence="2">Uncharacterized protein</fullName>
    </submittedName>
</protein>
<evidence type="ECO:0000313" key="2">
    <source>
        <dbReference type="EMBL" id="RLC36314.1"/>
    </source>
</evidence>
<comment type="caution">
    <text evidence="2">The sequence shown here is derived from an EMBL/GenBank/DDBJ whole genome shotgun (WGS) entry which is preliminary data.</text>
</comment>
<feature type="transmembrane region" description="Helical" evidence="1">
    <location>
        <begin position="12"/>
        <end position="28"/>
    </location>
</feature>
<accession>A0A420ZBJ6</accession>
<name>A0A420ZBJ6_UNCK3</name>
<keyword evidence="1" id="KW-0472">Membrane</keyword>
<sequence>MDGMPIKTALDVLSNFGIGGLVLILSGLSQRQIDRILRETKKHHEDLMNQYRQHFEALKRMYENNAELLKRHQSLSEDMKDIVVMNTQALTALNDSIRSNEYCPLVRTKKELRTPGLGTETT</sequence>
<dbReference type="Proteomes" id="UP000281261">
    <property type="component" value="Unassembled WGS sequence"/>
</dbReference>
<proteinExistence type="predicted"/>
<gene>
    <name evidence="2" type="ORF">DRH29_04820</name>
</gene>
<evidence type="ECO:0000256" key="1">
    <source>
        <dbReference type="SAM" id="Phobius"/>
    </source>
</evidence>
<evidence type="ECO:0000313" key="3">
    <source>
        <dbReference type="Proteomes" id="UP000281261"/>
    </source>
</evidence>
<organism evidence="2 3">
    <name type="scientific">candidate division Kazan bacterium</name>
    <dbReference type="NCBI Taxonomy" id="2202143"/>
    <lineage>
        <taxon>Bacteria</taxon>
        <taxon>Bacteria division Kazan-3B-28</taxon>
    </lineage>
</organism>